<dbReference type="AlphaFoldDB" id="A0A5J5DCM2"/>
<evidence type="ECO:0000313" key="1">
    <source>
        <dbReference type="EMBL" id="KAA8590606.1"/>
    </source>
</evidence>
<dbReference type="Proteomes" id="UP000327493">
    <property type="component" value="Chromosome 8"/>
</dbReference>
<evidence type="ECO:0000313" key="2">
    <source>
        <dbReference type="Proteomes" id="UP000327493"/>
    </source>
</evidence>
<keyword evidence="2" id="KW-1185">Reference proteome</keyword>
<organism evidence="1 2">
    <name type="scientific">Etheostoma spectabile</name>
    <name type="common">orangethroat darter</name>
    <dbReference type="NCBI Taxonomy" id="54343"/>
    <lineage>
        <taxon>Eukaryota</taxon>
        <taxon>Metazoa</taxon>
        <taxon>Chordata</taxon>
        <taxon>Craniata</taxon>
        <taxon>Vertebrata</taxon>
        <taxon>Euteleostomi</taxon>
        <taxon>Actinopterygii</taxon>
        <taxon>Neopterygii</taxon>
        <taxon>Teleostei</taxon>
        <taxon>Neoteleostei</taxon>
        <taxon>Acanthomorphata</taxon>
        <taxon>Eupercaria</taxon>
        <taxon>Perciformes</taxon>
        <taxon>Percoidei</taxon>
        <taxon>Percidae</taxon>
        <taxon>Etheostomatinae</taxon>
        <taxon>Etheostoma</taxon>
    </lineage>
</organism>
<reference evidence="1 2" key="1">
    <citation type="submission" date="2019-08" db="EMBL/GenBank/DDBJ databases">
        <title>A chromosome-level genome assembly, high-density linkage maps, and genome scans reveal the genomic architecture of hybrid incompatibilities underlying speciation via character displacement in darters (Percidae: Etheostominae).</title>
        <authorList>
            <person name="Moran R.L."/>
            <person name="Catchen J.M."/>
            <person name="Fuller R.C."/>
        </authorList>
    </citation>
    <scope>NUCLEOTIDE SEQUENCE [LARGE SCALE GENOMIC DNA]</scope>
    <source>
        <strain evidence="1">EspeVRDwgs_2016</strain>
        <tissue evidence="1">Muscle</tissue>
    </source>
</reference>
<sequence>MPLTYIDAWMVHNHEPEALTTIQPSHIKRPAMSNALPRITAAAGPMQHARLLTKYDKVSARTHSGASAVSNTRLDVIHFPKYLSS</sequence>
<dbReference type="EMBL" id="VOFY01000008">
    <property type="protein sequence ID" value="KAA8590606.1"/>
    <property type="molecule type" value="Genomic_DNA"/>
</dbReference>
<protein>
    <submittedName>
        <fullName evidence="1">Uncharacterized protein</fullName>
    </submittedName>
</protein>
<comment type="caution">
    <text evidence="1">The sequence shown here is derived from an EMBL/GenBank/DDBJ whole genome shotgun (WGS) entry which is preliminary data.</text>
</comment>
<gene>
    <name evidence="1" type="ORF">FQN60_014540</name>
</gene>
<proteinExistence type="predicted"/>
<accession>A0A5J5DCM2</accession>
<name>A0A5J5DCM2_9PERO</name>